<evidence type="ECO:0000259" key="1">
    <source>
        <dbReference type="Pfam" id="PF00497"/>
    </source>
</evidence>
<evidence type="ECO:0000313" key="3">
    <source>
        <dbReference type="Proteomes" id="UP000243535"/>
    </source>
</evidence>
<dbReference type="Pfam" id="PF00497">
    <property type="entry name" value="SBP_bac_3"/>
    <property type="match status" value="1"/>
</dbReference>
<dbReference type="Proteomes" id="UP000243535">
    <property type="component" value="Unassembled WGS sequence"/>
</dbReference>
<dbReference type="InterPro" id="IPR001638">
    <property type="entry name" value="Solute-binding_3/MltF_N"/>
</dbReference>
<dbReference type="PANTHER" id="PTHR38834:SF3">
    <property type="entry name" value="SOLUTE-BINDING PROTEIN FAMILY 3_N-TERMINAL DOMAIN-CONTAINING PROTEIN"/>
    <property type="match status" value="1"/>
</dbReference>
<organism evidence="2 3">
    <name type="scientific">Gulbenkiania indica</name>
    <dbReference type="NCBI Taxonomy" id="375574"/>
    <lineage>
        <taxon>Bacteria</taxon>
        <taxon>Pseudomonadati</taxon>
        <taxon>Pseudomonadota</taxon>
        <taxon>Betaproteobacteria</taxon>
        <taxon>Neisseriales</taxon>
        <taxon>Chromobacteriaceae</taxon>
        <taxon>Gulbenkiania</taxon>
    </lineage>
</organism>
<dbReference type="SUPFAM" id="SSF53850">
    <property type="entry name" value="Periplasmic binding protein-like II"/>
    <property type="match status" value="1"/>
</dbReference>
<dbReference type="Gene3D" id="3.40.190.10">
    <property type="entry name" value="Periplasmic binding protein-like II"/>
    <property type="match status" value="2"/>
</dbReference>
<keyword evidence="3" id="KW-1185">Reference proteome</keyword>
<dbReference type="AlphaFoldDB" id="A0A0K6GWU3"/>
<dbReference type="PANTHER" id="PTHR38834">
    <property type="entry name" value="PERIPLASMIC SUBSTRATE BINDING PROTEIN FAMILY 3"/>
    <property type="match status" value="1"/>
</dbReference>
<proteinExistence type="predicted"/>
<name>A0A0K6GWU3_9NEIS</name>
<dbReference type="OrthoDB" id="8594082at2"/>
<evidence type="ECO:0000313" key="2">
    <source>
        <dbReference type="EMBL" id="CUA83207.1"/>
    </source>
</evidence>
<gene>
    <name evidence="2" type="ORF">Ga0061063_1628</name>
</gene>
<protein>
    <submittedName>
        <fullName evidence="2">ABC-type amino acid transport/signal transduction system, periplasmic component/domain</fullName>
    </submittedName>
</protein>
<accession>A0A0K6GWU3</accession>
<dbReference type="STRING" id="375574.GCA_001418035_01419"/>
<dbReference type="EMBL" id="CYHA01000003">
    <property type="protein sequence ID" value="CUA83207.1"/>
    <property type="molecule type" value="Genomic_DNA"/>
</dbReference>
<reference evidence="3" key="1">
    <citation type="submission" date="2015-08" db="EMBL/GenBank/DDBJ databases">
        <authorList>
            <person name="Varghese N."/>
        </authorList>
    </citation>
    <scope>NUCLEOTIDE SEQUENCE [LARGE SCALE GENOMIC DNA]</scope>
    <source>
        <strain evidence="3">DSM 17901</strain>
    </source>
</reference>
<feature type="domain" description="Solute-binding protein family 3/N-terminal" evidence="1">
    <location>
        <begin position="41"/>
        <end position="121"/>
    </location>
</feature>
<sequence length="268" mass="30638">MEWKVSKITVMRHFCTLLLAVPLLMLAPVGARATDLTLLAMDYPPFNTLNSTGEPEGLSVELVRDMLALAGLKGSVSLYPWLRAYTMTQDNRHACLLSTTRTPEREALFQWVGPLYDNPWVLYAPRALAPRIRSLEDARPYRIAGFEGSAAAAYLVKKGFRVEYARDDLDNFTKLQAGRVDLWLTGRLQAEALMARRPDAAPLEPRITVRTTQLYLACNRNMPLTMVQRLQRALTQLARENRPYIIAHRYLDRLRLRTQPALDPWSRR</sequence>